<accession>A0A2P2N8K9</accession>
<dbReference type="AlphaFoldDB" id="A0A2P2N8K9"/>
<organism evidence="1">
    <name type="scientific">Rhizophora mucronata</name>
    <name type="common">Asiatic mangrove</name>
    <dbReference type="NCBI Taxonomy" id="61149"/>
    <lineage>
        <taxon>Eukaryota</taxon>
        <taxon>Viridiplantae</taxon>
        <taxon>Streptophyta</taxon>
        <taxon>Embryophyta</taxon>
        <taxon>Tracheophyta</taxon>
        <taxon>Spermatophyta</taxon>
        <taxon>Magnoliopsida</taxon>
        <taxon>eudicotyledons</taxon>
        <taxon>Gunneridae</taxon>
        <taxon>Pentapetalae</taxon>
        <taxon>rosids</taxon>
        <taxon>fabids</taxon>
        <taxon>Malpighiales</taxon>
        <taxon>Rhizophoraceae</taxon>
        <taxon>Rhizophora</taxon>
    </lineage>
</organism>
<protein>
    <submittedName>
        <fullName evidence="1">Uncharacterized protein MANES_02G145700</fullName>
    </submittedName>
</protein>
<name>A0A2P2N8K9_RHIMU</name>
<sequence length="58" mass="6335">MLSTKLGWSWTTLESVDVDLEFNVVFFPLILEGLPLVFGSCDTILLLSILGALGEHLA</sequence>
<reference evidence="1" key="1">
    <citation type="submission" date="2018-02" db="EMBL/GenBank/DDBJ databases">
        <title>Rhizophora mucronata_Transcriptome.</title>
        <authorList>
            <person name="Meera S.P."/>
            <person name="Sreeshan A."/>
            <person name="Augustine A."/>
        </authorList>
    </citation>
    <scope>NUCLEOTIDE SEQUENCE</scope>
    <source>
        <tissue evidence="1">Leaf</tissue>
    </source>
</reference>
<evidence type="ECO:0000313" key="1">
    <source>
        <dbReference type="EMBL" id="MBX38828.1"/>
    </source>
</evidence>
<dbReference type="EMBL" id="GGEC01058344">
    <property type="protein sequence ID" value="MBX38828.1"/>
    <property type="molecule type" value="Transcribed_RNA"/>
</dbReference>
<proteinExistence type="predicted"/>